<evidence type="ECO:0000256" key="3">
    <source>
        <dbReference type="ARBA" id="ARBA00022737"/>
    </source>
</evidence>
<reference evidence="10 11" key="1">
    <citation type="journal article" date="2022" name="Cell">
        <title>Repeat-based holocentromeres influence genome architecture and karyotype evolution.</title>
        <authorList>
            <person name="Hofstatter P.G."/>
            <person name="Thangavel G."/>
            <person name="Lux T."/>
            <person name="Neumann P."/>
            <person name="Vondrak T."/>
            <person name="Novak P."/>
            <person name="Zhang M."/>
            <person name="Costa L."/>
            <person name="Castellani M."/>
            <person name="Scott A."/>
            <person name="Toegelov H."/>
            <person name="Fuchs J."/>
            <person name="Mata-Sucre Y."/>
            <person name="Dias Y."/>
            <person name="Vanzela A.L.L."/>
            <person name="Huettel B."/>
            <person name="Almeida C.C.S."/>
            <person name="Simkova H."/>
            <person name="Souza G."/>
            <person name="Pedrosa-Harand A."/>
            <person name="Macas J."/>
            <person name="Mayer K.F.X."/>
            <person name="Houben A."/>
            <person name="Marques A."/>
        </authorList>
    </citation>
    <scope>NUCLEOTIDE SEQUENCE [LARGE SCALE GENOMIC DNA]</scope>
    <source>
        <strain evidence="10">RhyTen1mFocal</strain>
    </source>
</reference>
<accession>A0AAD6EZ05</accession>
<dbReference type="PROSITE" id="PS50088">
    <property type="entry name" value="ANK_REPEAT"/>
    <property type="match status" value="2"/>
</dbReference>
<dbReference type="Proteomes" id="UP001210211">
    <property type="component" value="Unassembled WGS sequence"/>
</dbReference>
<evidence type="ECO:0000256" key="1">
    <source>
        <dbReference type="ARBA" id="ARBA00004141"/>
    </source>
</evidence>
<keyword evidence="2 8" id="KW-0812">Transmembrane</keyword>
<keyword evidence="3" id="KW-0677">Repeat</keyword>
<evidence type="ECO:0000256" key="8">
    <source>
        <dbReference type="SAM" id="Phobius"/>
    </source>
</evidence>
<feature type="domain" description="PGG" evidence="9">
    <location>
        <begin position="454"/>
        <end position="509"/>
    </location>
</feature>
<proteinExistence type="predicted"/>
<dbReference type="InterPro" id="IPR002110">
    <property type="entry name" value="Ankyrin_rpt"/>
</dbReference>
<comment type="subcellular location">
    <subcellularLocation>
        <location evidence="1">Membrane</location>
        <topology evidence="1">Multi-pass membrane protein</topology>
    </subcellularLocation>
</comment>
<feature type="repeat" description="ANK" evidence="7">
    <location>
        <begin position="263"/>
        <end position="290"/>
    </location>
</feature>
<dbReference type="SUPFAM" id="SSF48403">
    <property type="entry name" value="Ankyrin repeat"/>
    <property type="match status" value="1"/>
</dbReference>
<dbReference type="Pfam" id="PF12796">
    <property type="entry name" value="Ank_2"/>
    <property type="match status" value="1"/>
</dbReference>
<dbReference type="SMART" id="SM00248">
    <property type="entry name" value="ANK"/>
    <property type="match status" value="9"/>
</dbReference>
<evidence type="ECO:0000313" key="11">
    <source>
        <dbReference type="Proteomes" id="UP001210211"/>
    </source>
</evidence>
<dbReference type="Pfam" id="PF00023">
    <property type="entry name" value="Ank"/>
    <property type="match status" value="2"/>
</dbReference>
<dbReference type="PANTHER" id="PTHR24186">
    <property type="entry name" value="PROTEIN PHOSPHATASE 1 REGULATORY SUBUNIT"/>
    <property type="match status" value="1"/>
</dbReference>
<dbReference type="InterPro" id="IPR026961">
    <property type="entry name" value="PGG_dom"/>
</dbReference>
<comment type="caution">
    <text evidence="10">The sequence shown here is derived from an EMBL/GenBank/DDBJ whole genome shotgun (WGS) entry which is preliminary data.</text>
</comment>
<evidence type="ECO:0000256" key="2">
    <source>
        <dbReference type="ARBA" id="ARBA00022692"/>
    </source>
</evidence>
<evidence type="ECO:0000256" key="5">
    <source>
        <dbReference type="ARBA" id="ARBA00023043"/>
    </source>
</evidence>
<keyword evidence="11" id="KW-1185">Reference proteome</keyword>
<feature type="repeat" description="ANK" evidence="7">
    <location>
        <begin position="153"/>
        <end position="174"/>
    </location>
</feature>
<keyword evidence="4 8" id="KW-1133">Transmembrane helix</keyword>
<dbReference type="GO" id="GO:0005886">
    <property type="term" value="C:plasma membrane"/>
    <property type="evidence" value="ECO:0007669"/>
    <property type="project" value="TreeGrafter"/>
</dbReference>
<evidence type="ECO:0000256" key="4">
    <source>
        <dbReference type="ARBA" id="ARBA00022989"/>
    </source>
</evidence>
<dbReference type="InterPro" id="IPR036770">
    <property type="entry name" value="Ankyrin_rpt-contain_sf"/>
</dbReference>
<dbReference type="PROSITE" id="PS50297">
    <property type="entry name" value="ANK_REP_REGION"/>
    <property type="match status" value="2"/>
</dbReference>
<dbReference type="EMBL" id="JAMRDG010000001">
    <property type="protein sequence ID" value="KAJ3706451.1"/>
    <property type="molecule type" value="Genomic_DNA"/>
</dbReference>
<name>A0AAD6EZ05_9POAL</name>
<organism evidence="10 11">
    <name type="scientific">Rhynchospora tenuis</name>
    <dbReference type="NCBI Taxonomy" id="198213"/>
    <lineage>
        <taxon>Eukaryota</taxon>
        <taxon>Viridiplantae</taxon>
        <taxon>Streptophyta</taxon>
        <taxon>Embryophyta</taxon>
        <taxon>Tracheophyta</taxon>
        <taxon>Spermatophyta</taxon>
        <taxon>Magnoliopsida</taxon>
        <taxon>Liliopsida</taxon>
        <taxon>Poales</taxon>
        <taxon>Cyperaceae</taxon>
        <taxon>Cyperoideae</taxon>
        <taxon>Rhynchosporeae</taxon>
        <taxon>Rhynchospora</taxon>
    </lineage>
</organism>
<keyword evidence="6 8" id="KW-0472">Membrane</keyword>
<feature type="transmembrane region" description="Helical" evidence="8">
    <location>
        <begin position="488"/>
        <end position="505"/>
    </location>
</feature>
<dbReference type="Gene3D" id="1.25.40.20">
    <property type="entry name" value="Ankyrin repeat-containing domain"/>
    <property type="match status" value="2"/>
</dbReference>
<dbReference type="AlphaFoldDB" id="A0AAD6EZ05"/>
<evidence type="ECO:0000256" key="6">
    <source>
        <dbReference type="ARBA" id="ARBA00023136"/>
    </source>
</evidence>
<gene>
    <name evidence="10" type="ORF">LUZ61_010156</name>
</gene>
<feature type="transmembrane region" description="Helical" evidence="8">
    <location>
        <begin position="456"/>
        <end position="476"/>
    </location>
</feature>
<evidence type="ECO:0000313" key="10">
    <source>
        <dbReference type="EMBL" id="KAJ3706451.1"/>
    </source>
</evidence>
<protein>
    <recommendedName>
        <fullName evidence="9">PGG domain-containing protein</fullName>
    </recommendedName>
</protein>
<keyword evidence="5 7" id="KW-0040">ANK repeat</keyword>
<evidence type="ECO:0000256" key="7">
    <source>
        <dbReference type="PROSITE-ProRule" id="PRU00023"/>
    </source>
</evidence>
<sequence length="601" mass="67533">MNNRPQEPRKLPELGGEAVTNWVPMDRKFLIALKTGDKRQIESLLSWDPICQEPMSVPVHYNGMQLGTNYLKGSTYGGNTALHIAACNGDVKIAEMIYRRETLMLAARNKMMETPFHCAARSGDKNMMSKLILLANEEGRYRLETLMRAKNQHGETALHEAIREHKIDVVRLLLHEDNHLADAMDERGVSPLYLAAMLGFYDVVIALMQAMPGGPTSKASYAGPYQQTVLHILTQCPYNIGNGELAMKILEWNPTIAKEMDSTGNTALHYAVAWGNTILAKVLLEHDASLVYIPDPEGLFPIHIAAKKGHISLIDMISERCLDTDELLDDKGRNYLHIAVVEKQWKIVHAVCQKIRKFCQELKLVNARDYEGNTVLHLPVKSKDQRILTILLDTRGVRADIMNYEGRTALDLAIEGRDSGQYFNLVIRRGAIRPDNLLHATTTKDPRAEQITFDNVAQLILIASVLIATVTFAAIFTLPGGYRSDDDPMGESIIAAFVLGIYAVLEPIADYPVIVLVLATSFHVTVLAVDISNWQMFYYIATQNASWSQWKRYIGPLKPSEYLYAAQRPKPPNQELICHLSRSSRRAPIRHHFPIKKSTCQ</sequence>
<evidence type="ECO:0000259" key="9">
    <source>
        <dbReference type="Pfam" id="PF13962"/>
    </source>
</evidence>
<dbReference type="PANTHER" id="PTHR24186:SF50">
    <property type="entry name" value="ANKYRIN REPEAT-CONTAINING PROTEIN ITN1-LIKE ISOFORM X1"/>
    <property type="match status" value="1"/>
</dbReference>
<dbReference type="Pfam" id="PF13962">
    <property type="entry name" value="PGG"/>
    <property type="match status" value="1"/>
</dbReference>